<dbReference type="HOGENOM" id="CLU_2394414_0_0_9"/>
<dbReference type="KEGG" id="cle:Clole_3747"/>
<dbReference type="Pfam" id="PF06013">
    <property type="entry name" value="WXG100"/>
    <property type="match status" value="1"/>
</dbReference>
<evidence type="ECO:0000313" key="3">
    <source>
        <dbReference type="Proteomes" id="UP000008467"/>
    </source>
</evidence>
<dbReference type="EMBL" id="CP002582">
    <property type="protein sequence ID" value="ADZ85427.1"/>
    <property type="molecule type" value="Genomic_DNA"/>
</dbReference>
<feature type="coiled-coil region" evidence="1">
    <location>
        <begin position="62"/>
        <end position="89"/>
    </location>
</feature>
<keyword evidence="1" id="KW-0175">Coiled coil</keyword>
<dbReference type="InterPro" id="IPR036689">
    <property type="entry name" value="ESAT-6-like_sf"/>
</dbReference>
<dbReference type="Proteomes" id="UP000008467">
    <property type="component" value="Chromosome"/>
</dbReference>
<dbReference type="SUPFAM" id="SSF140453">
    <property type="entry name" value="EsxAB dimer-like"/>
    <property type="match status" value="1"/>
</dbReference>
<evidence type="ECO:0000313" key="2">
    <source>
        <dbReference type="EMBL" id="ADZ85427.1"/>
    </source>
</evidence>
<dbReference type="InterPro" id="IPR010310">
    <property type="entry name" value="T7SS_ESAT-6-like"/>
</dbReference>
<keyword evidence="3" id="KW-1185">Reference proteome</keyword>
<organism evidence="2 3">
    <name type="scientific">Cellulosilyticum lentocellum (strain ATCC 49066 / DSM 5427 / NCIMB 11756 / RHM5)</name>
    <name type="common">Clostridium lentocellum</name>
    <dbReference type="NCBI Taxonomy" id="642492"/>
    <lineage>
        <taxon>Bacteria</taxon>
        <taxon>Bacillati</taxon>
        <taxon>Bacillota</taxon>
        <taxon>Clostridia</taxon>
        <taxon>Lachnospirales</taxon>
        <taxon>Cellulosilyticaceae</taxon>
        <taxon>Cellulosilyticum</taxon>
    </lineage>
</organism>
<gene>
    <name evidence="2" type="ordered locus">Clole_3747</name>
</gene>
<proteinExistence type="predicted"/>
<evidence type="ECO:0000256" key="1">
    <source>
        <dbReference type="SAM" id="Coils"/>
    </source>
</evidence>
<protein>
    <submittedName>
        <fullName evidence="2">Uncharacterized protein</fullName>
    </submittedName>
</protein>
<dbReference type="RefSeq" id="WP_013658703.1">
    <property type="nucleotide sequence ID" value="NC_015275.1"/>
</dbReference>
<dbReference type="Gene3D" id="1.10.287.1060">
    <property type="entry name" value="ESAT-6-like"/>
    <property type="match status" value="1"/>
</dbReference>
<reference evidence="2 3" key="1">
    <citation type="journal article" date="2011" name="J. Bacteriol.">
        <title>Complete genome sequence of the cellulose-degrading bacterium Cellulosilyticum lentocellum.</title>
        <authorList>
            <consortium name="US DOE Joint Genome Institute"/>
            <person name="Miller D.A."/>
            <person name="Suen G."/>
            <person name="Bruce D."/>
            <person name="Copeland A."/>
            <person name="Cheng J.F."/>
            <person name="Detter C."/>
            <person name="Goodwin L.A."/>
            <person name="Han C.S."/>
            <person name="Hauser L.J."/>
            <person name="Land M.L."/>
            <person name="Lapidus A."/>
            <person name="Lucas S."/>
            <person name="Meincke L."/>
            <person name="Pitluck S."/>
            <person name="Tapia R."/>
            <person name="Teshima H."/>
            <person name="Woyke T."/>
            <person name="Fox B.G."/>
            <person name="Angert E.R."/>
            <person name="Currie C.R."/>
        </authorList>
    </citation>
    <scope>NUCLEOTIDE SEQUENCE [LARGE SCALE GENOMIC DNA]</scope>
    <source>
        <strain evidence="3">ATCC 49066 / DSM 5427 / NCIMB 11756 / RHM5</strain>
    </source>
</reference>
<name>F2JHT5_CELLD</name>
<dbReference type="STRING" id="642492.Clole_3747"/>
<sequence length="93" mass="10582">MSNLSWLKSSINNSVLEISKKSNASKNNVKYTRAYWQGEAAESFEQAYEVLQKKGNNVHSKFSSLSSKLATLQSSINQAEEAKRRDLQNRKKK</sequence>
<dbReference type="AlphaFoldDB" id="F2JHT5"/>
<accession>F2JHT5</accession>